<name>A0A5P8DEN7_BPMCO</name>
<organism evidence="2 3">
    <name type="scientific">Mycobacterium phage Smooch</name>
    <dbReference type="NCBI Taxonomy" id="2652896"/>
    <lineage>
        <taxon>Viruses</taxon>
        <taxon>Duplodnaviria</taxon>
        <taxon>Heunggongvirae</taxon>
        <taxon>Uroviricota</taxon>
        <taxon>Caudoviricetes</taxon>
        <taxon>Corndogvirus</taxon>
        <taxon>Mycobacterium phage Corndog</taxon>
    </lineage>
</organism>
<evidence type="ECO:0000313" key="2">
    <source>
        <dbReference type="EMBL" id="QFP96610.1"/>
    </source>
</evidence>
<proteinExistence type="predicted"/>
<sequence>MFGFRTGHPWLSAGPPTIPPVGKGEREKREMTEVQRRDATFWTVAWRNPRANRFRRAADLATDWHTASAVAAKAREARPDLEVWYVPTKAAEESGYVSAEDVGNILVPSGRRVRIVDDGKLADFGVAPSPASIGRVRKPNSPHERES</sequence>
<evidence type="ECO:0000313" key="3">
    <source>
        <dbReference type="Proteomes" id="UP000326163"/>
    </source>
</evidence>
<gene>
    <name evidence="2" type="primary">119</name>
    <name evidence="2" type="ORF">SEA_SMOOCH_119</name>
</gene>
<feature type="region of interest" description="Disordered" evidence="1">
    <location>
        <begin position="127"/>
        <end position="147"/>
    </location>
</feature>
<dbReference type="Proteomes" id="UP000326163">
    <property type="component" value="Genome"/>
</dbReference>
<accession>A0A5P8DEN7</accession>
<reference evidence="2 3" key="1">
    <citation type="submission" date="2019-09" db="EMBL/GenBank/DDBJ databases">
        <authorList>
            <person name="Cruz T."/>
            <person name="Bhardwaj A."/>
            <person name="Birdinc S."/>
            <person name="Bormett K."/>
            <person name="Burke B."/>
            <person name="Callin M."/>
            <person name="Chagpar M."/>
            <person name="Cline E."/>
            <person name="Crank I."/>
            <person name="Damge R."/>
            <person name="Dejoie J."/>
            <person name="Delisi D."/>
            <person name="Everett N."/>
            <person name="Fu C."/>
            <person name="Garimella S."/>
            <person name="Georgiev A.N."/>
            <person name="Hand M."/>
            <person name="Harris A."/>
            <person name="Howard B."/>
            <person name="Ischinger J."/>
            <person name="Jaeger M."/>
            <person name="Jammer K."/>
            <person name="Jang J."/>
            <person name="Jiang C."/>
            <person name="Johnson L."/>
            <person name="Jones C."/>
            <person name="Joseph G."/>
            <person name="Kim E.B."/>
            <person name="Lietzke E."/>
            <person name="Liu S."/>
            <person name="Liu M."/>
            <person name="Martinez E."/>
            <person name="Martinez M."/>
            <person name="Mavrenovic B."/>
            <person name="McCrea K."/>
            <person name="Mehling M."/>
            <person name="Murphy A."/>
            <person name="Myers K."/>
            <person name="Nguyen Q."/>
            <person name="O'Neill M."/>
            <person name="Oparah L."/>
            <person name="Pandolfi P."/>
            <person name="Patil N."/>
            <person name="Pineau M."/>
            <person name="San Martin Lopez J."/>
            <person name="Sanders E."/>
            <person name="Selvia G."/>
            <person name="Snyder K."/>
            <person name="Sorrell T."/>
            <person name="Torres S."/>
            <person name="Trigg L."/>
            <person name="Troyer K."/>
            <person name="Turner K."/>
            <person name="Vu B."/>
            <person name="Wilson R."/>
            <person name="Wollensak R."/>
            <person name="Wyss Y.T."/>
            <person name="Yoo E."/>
            <person name="Zhao N."/>
            <person name="Bell S.K."/>
            <person name="Chan J.Y."/>
            <person name="Kerstiens E.A."/>
            <person name="Krampen J.M."/>
            <person name="Larson A.M."/>
            <person name="Reuhs M.P."/>
            <person name="Riedel J.T."/>
            <person name="Sanchez C."/>
            <person name="Smith G.V."/>
            <person name="Okekeogbu I.O."/>
            <person name="Clase K.L."/>
            <person name="Gainey M.D."/>
            <person name="Garlena R.A."/>
            <person name="Russell D.A."/>
            <person name="Pope W.H."/>
            <person name="Jacobs-Sera D."/>
            <person name="Hatfull G.F."/>
        </authorList>
    </citation>
    <scope>NUCLEOTIDE SEQUENCE [LARGE SCALE GENOMIC DNA]</scope>
</reference>
<evidence type="ECO:0000256" key="1">
    <source>
        <dbReference type="SAM" id="MobiDB-lite"/>
    </source>
</evidence>
<protein>
    <submittedName>
        <fullName evidence="2">Uncharacterized protein</fullName>
    </submittedName>
</protein>
<feature type="region of interest" description="Disordered" evidence="1">
    <location>
        <begin position="1"/>
        <end position="31"/>
    </location>
</feature>
<dbReference type="EMBL" id="MN428052">
    <property type="protein sequence ID" value="QFP96610.1"/>
    <property type="molecule type" value="Genomic_DNA"/>
</dbReference>